<accession>A0A382D2Q0</accession>
<keyword evidence="1" id="KW-0472">Membrane</keyword>
<evidence type="ECO:0000256" key="1">
    <source>
        <dbReference type="SAM" id="Phobius"/>
    </source>
</evidence>
<dbReference type="EMBL" id="UINC01037383">
    <property type="protein sequence ID" value="SVB32786.1"/>
    <property type="molecule type" value="Genomic_DNA"/>
</dbReference>
<feature type="transmembrane region" description="Helical" evidence="1">
    <location>
        <begin position="91"/>
        <end position="110"/>
    </location>
</feature>
<dbReference type="AlphaFoldDB" id="A0A382D2Q0"/>
<sequence>MVAFLVLMTIGVTVGLVYVWETTSMSPAGASEHYSGSVVSGDLDIPEKYPKSVEGMLLTTHTHVISFAMIFLVLGGIFSLNSLIKGPLKTFFIIEPFVTVLGTFGSIWGMRYLSSVYSYLSIIFGVMTYFTFYFMVGVVLYDLILKKN</sequence>
<feature type="transmembrane region" description="Helical" evidence="1">
    <location>
        <begin position="116"/>
        <end position="144"/>
    </location>
</feature>
<feature type="transmembrane region" description="Helical" evidence="1">
    <location>
        <begin position="64"/>
        <end position="84"/>
    </location>
</feature>
<evidence type="ECO:0000313" key="2">
    <source>
        <dbReference type="EMBL" id="SVB32786.1"/>
    </source>
</evidence>
<protein>
    <submittedName>
        <fullName evidence="2">Uncharacterized protein</fullName>
    </submittedName>
</protein>
<organism evidence="2">
    <name type="scientific">marine metagenome</name>
    <dbReference type="NCBI Taxonomy" id="408172"/>
    <lineage>
        <taxon>unclassified sequences</taxon>
        <taxon>metagenomes</taxon>
        <taxon>ecological metagenomes</taxon>
    </lineage>
</organism>
<reference evidence="2" key="1">
    <citation type="submission" date="2018-05" db="EMBL/GenBank/DDBJ databases">
        <authorList>
            <person name="Lanie J.A."/>
            <person name="Ng W.-L."/>
            <person name="Kazmierczak K.M."/>
            <person name="Andrzejewski T.M."/>
            <person name="Davidsen T.M."/>
            <person name="Wayne K.J."/>
            <person name="Tettelin H."/>
            <person name="Glass J.I."/>
            <person name="Rusch D."/>
            <person name="Podicherti R."/>
            <person name="Tsui H.-C.T."/>
            <person name="Winkler M.E."/>
        </authorList>
    </citation>
    <scope>NUCLEOTIDE SEQUENCE</scope>
</reference>
<proteinExistence type="predicted"/>
<name>A0A382D2Q0_9ZZZZ</name>
<keyword evidence="1" id="KW-0812">Transmembrane</keyword>
<gene>
    <name evidence="2" type="ORF">METZ01_LOCUS185640</name>
</gene>
<keyword evidence="1" id="KW-1133">Transmembrane helix</keyword>